<organism evidence="1 2">
    <name type="scientific">Geotrichum galactomycetum</name>
    <dbReference type="NCBI Taxonomy" id="27317"/>
    <lineage>
        <taxon>Eukaryota</taxon>
        <taxon>Fungi</taxon>
        <taxon>Dikarya</taxon>
        <taxon>Ascomycota</taxon>
        <taxon>Saccharomycotina</taxon>
        <taxon>Dipodascomycetes</taxon>
        <taxon>Dipodascales</taxon>
        <taxon>Dipodascaceae</taxon>
        <taxon>Geotrichum</taxon>
    </lineage>
</organism>
<dbReference type="Proteomes" id="UP000744676">
    <property type="component" value="Unassembled WGS sequence"/>
</dbReference>
<dbReference type="EMBL" id="QVQA01000009">
    <property type="protein sequence ID" value="KAF5101781.1"/>
    <property type="molecule type" value="Genomic_DNA"/>
</dbReference>
<comment type="caution">
    <text evidence="1">The sequence shown here is derived from an EMBL/GenBank/DDBJ whole genome shotgun (WGS) entry which is preliminary data.</text>
</comment>
<protein>
    <submittedName>
        <fullName evidence="1">Uncharacterized protein</fullName>
    </submittedName>
</protein>
<reference evidence="1 2" key="1">
    <citation type="journal article" date="2020" name="Front. Microbiol.">
        <title>Phenotypic and Genetic Characterization of the Cheese Ripening Yeast Geotrichum candidum.</title>
        <authorList>
            <person name="Perkins V."/>
            <person name="Vignola S."/>
            <person name="Lessard M.H."/>
            <person name="Plante P.L."/>
            <person name="Corbeil J."/>
            <person name="Dugat-Bony E."/>
            <person name="Frenette M."/>
            <person name="Labrie S."/>
        </authorList>
    </citation>
    <scope>NUCLEOTIDE SEQUENCE [LARGE SCALE GENOMIC DNA]</scope>
    <source>
        <strain evidence="1 2">LMA-1147</strain>
    </source>
</reference>
<evidence type="ECO:0000313" key="2">
    <source>
        <dbReference type="Proteomes" id="UP000744676"/>
    </source>
</evidence>
<name>A0ACB6V922_9ASCO</name>
<gene>
    <name evidence="1" type="ORF">D0Z00_000643</name>
</gene>
<sequence>MLDLLDSFSTGTLITKKLVRRKGDELKTLALRQREKYESDIEHLRASVLRKVQRLEDRLSSTEIISTGEKLTFSFGLLNVFYAGFLMGSYPEYFHVFYTIELMVLLPIRFYSYKRKQYHYFLADLCYFVNMLNLIYIWLFPESAHLFISCYALSFGTLSWAVITWRNSLVLHSIDKTTSSFIHILPPTVFHVITHKLDPVFKAARFPGAQRFDQWQTFTGILSASLAYLVWQSLYHYFITLKRQEKIKAGRATSFEFLRKSYAKTPLGKFVNGLPEPFPVVAFTLIQYSYQLGTMSLCPIWYSHSVLSALFVTFIFFWASLNGATYYIDIFGKRFQKQLLELQAEVADWKDKDEAKHAKSENDNNVKNDKDAKEAKQEVSDAKRTKQEEVPEHNAKN</sequence>
<accession>A0ACB6V922</accession>
<proteinExistence type="predicted"/>
<evidence type="ECO:0000313" key="1">
    <source>
        <dbReference type="EMBL" id="KAF5101781.1"/>
    </source>
</evidence>
<keyword evidence="2" id="KW-1185">Reference proteome</keyword>